<organism evidence="10">
    <name type="scientific">Amphimedon queenslandica</name>
    <name type="common">Sponge</name>
    <dbReference type="NCBI Taxonomy" id="400682"/>
    <lineage>
        <taxon>Eukaryota</taxon>
        <taxon>Metazoa</taxon>
        <taxon>Porifera</taxon>
        <taxon>Demospongiae</taxon>
        <taxon>Heteroscleromorpha</taxon>
        <taxon>Haplosclerida</taxon>
        <taxon>Niphatidae</taxon>
        <taxon>Amphimedon</taxon>
    </lineage>
</organism>
<evidence type="ECO:0000256" key="4">
    <source>
        <dbReference type="ARBA" id="ARBA00022490"/>
    </source>
</evidence>
<evidence type="ECO:0000256" key="1">
    <source>
        <dbReference type="ARBA" id="ARBA00004253"/>
    </source>
</evidence>
<dbReference type="eggNOG" id="KOG0277">
    <property type="taxonomic scope" value="Eukaryota"/>
</dbReference>
<name>A0A1X7T3P4_AMPQE</name>
<evidence type="ECO:0000256" key="8">
    <source>
        <dbReference type="ARBA" id="ARBA00032565"/>
    </source>
</evidence>
<evidence type="ECO:0000256" key="9">
    <source>
        <dbReference type="PROSITE-ProRule" id="PRU00221"/>
    </source>
</evidence>
<dbReference type="Pfam" id="PF00400">
    <property type="entry name" value="WD40"/>
    <property type="match status" value="2"/>
</dbReference>
<dbReference type="Gene3D" id="2.130.10.10">
    <property type="entry name" value="YVTN repeat-like/Quinoprotein amine dehydrogenase"/>
    <property type="match status" value="1"/>
</dbReference>
<dbReference type="KEGG" id="aqu:100631842"/>
<dbReference type="SUPFAM" id="SSF50978">
    <property type="entry name" value="WD40 repeat-like"/>
    <property type="match status" value="1"/>
</dbReference>
<dbReference type="InterPro" id="IPR015943">
    <property type="entry name" value="WD40/YVTN_repeat-like_dom_sf"/>
</dbReference>
<keyword evidence="4" id="KW-0963">Cytoplasm</keyword>
<reference evidence="11" key="1">
    <citation type="journal article" date="2010" name="Nature">
        <title>The Amphimedon queenslandica genome and the evolution of animal complexity.</title>
        <authorList>
            <person name="Srivastava M."/>
            <person name="Simakov O."/>
            <person name="Chapman J."/>
            <person name="Fahey B."/>
            <person name="Gauthier M.E."/>
            <person name="Mitros T."/>
            <person name="Richards G.S."/>
            <person name="Conaco C."/>
            <person name="Dacre M."/>
            <person name="Hellsten U."/>
            <person name="Larroux C."/>
            <person name="Putnam N.H."/>
            <person name="Stanke M."/>
            <person name="Adamska M."/>
            <person name="Darling A."/>
            <person name="Degnan S.M."/>
            <person name="Oakley T.H."/>
            <person name="Plachetzki D.C."/>
            <person name="Zhai Y."/>
            <person name="Adamski M."/>
            <person name="Calcino A."/>
            <person name="Cummins S.F."/>
            <person name="Goodstein D.M."/>
            <person name="Harris C."/>
            <person name="Jackson D.J."/>
            <person name="Leys S.P."/>
            <person name="Shu S."/>
            <person name="Woodcroft B.J."/>
            <person name="Vervoort M."/>
            <person name="Kosik K.S."/>
            <person name="Manning G."/>
            <person name="Degnan B.M."/>
            <person name="Rokhsar D.S."/>
        </authorList>
    </citation>
    <scope>NUCLEOTIDE SEQUENCE [LARGE SCALE GENOMIC DNA]</scope>
</reference>
<keyword evidence="3" id="KW-0813">Transport</keyword>
<keyword evidence="11" id="KW-1185">Reference proteome</keyword>
<gene>
    <name evidence="10" type="primary">100631842</name>
</gene>
<dbReference type="EnsemblMetazoa" id="Aqu2.1.09090_001">
    <property type="protein sequence ID" value="Aqu2.1.09090_001"/>
    <property type="gene ID" value="Aqu2.1.09090"/>
</dbReference>
<evidence type="ECO:0000313" key="11">
    <source>
        <dbReference type="Proteomes" id="UP000007879"/>
    </source>
</evidence>
<evidence type="ECO:0000256" key="7">
    <source>
        <dbReference type="ARBA" id="ARBA00024017"/>
    </source>
</evidence>
<dbReference type="InterPro" id="IPR044536">
    <property type="entry name" value="PEX7"/>
</dbReference>
<evidence type="ECO:0000256" key="2">
    <source>
        <dbReference type="ARBA" id="ARBA00004514"/>
    </source>
</evidence>
<dbReference type="EnsemblMetazoa" id="XM_003391103.1">
    <property type="protein sequence ID" value="XP_003391151.1"/>
    <property type="gene ID" value="LOC100631842"/>
</dbReference>
<dbReference type="AlphaFoldDB" id="A0A1X7T3P4"/>
<sequence length="171" mass="18450">MASTIPTSPIDGYSVLFSPFSPNLLGFVGGSNYGIAGKGGLIIIEHGPTGYKEIRRYGWKDVLYDVTWSEIDESVVVVASGDGNIVIFNITQDVPVAVMSGHLGEVSSVEWSLSRREQHLISSSWDKTIKLWDPATGTCLNTLSGHTGIVYSTNWSPHIPNTVASVSGDYM</sequence>
<keyword evidence="5" id="KW-0653">Protein transport</keyword>
<evidence type="ECO:0000313" key="10">
    <source>
        <dbReference type="EnsemblMetazoa" id="Aqu2.1.09090_001"/>
    </source>
</evidence>
<dbReference type="STRING" id="400682.A0A1X7T3P4"/>
<dbReference type="InParanoid" id="A0A1X7T3P4"/>
<accession>A0A1X7T3P4</accession>
<dbReference type="PANTHER" id="PTHR46027:SF1">
    <property type="entry name" value="PEROXISOMAL TARGETING SIGNAL 2 RECEPTOR"/>
    <property type="match status" value="1"/>
</dbReference>
<dbReference type="InterPro" id="IPR036322">
    <property type="entry name" value="WD40_repeat_dom_sf"/>
</dbReference>
<dbReference type="GO" id="GO:0005782">
    <property type="term" value="C:peroxisomal matrix"/>
    <property type="evidence" value="ECO:0007669"/>
    <property type="project" value="UniProtKB-SubCell"/>
</dbReference>
<evidence type="ECO:0000256" key="5">
    <source>
        <dbReference type="ARBA" id="ARBA00022927"/>
    </source>
</evidence>
<reference evidence="10" key="2">
    <citation type="submission" date="2017-05" db="UniProtKB">
        <authorList>
            <consortium name="EnsemblMetazoa"/>
        </authorList>
    </citation>
    <scope>IDENTIFICATION</scope>
</reference>
<dbReference type="SMART" id="SM00320">
    <property type="entry name" value="WD40"/>
    <property type="match status" value="3"/>
</dbReference>
<dbReference type="OrthoDB" id="273771at2759"/>
<comment type="similarity">
    <text evidence="7">Belongs to the WD repeat peroxin-7 family.</text>
</comment>
<dbReference type="Proteomes" id="UP000007879">
    <property type="component" value="Unassembled WGS sequence"/>
</dbReference>
<dbReference type="InterPro" id="IPR001680">
    <property type="entry name" value="WD40_rpt"/>
</dbReference>
<feature type="repeat" description="WD" evidence="9">
    <location>
        <begin position="99"/>
        <end position="142"/>
    </location>
</feature>
<dbReference type="PROSITE" id="PS50294">
    <property type="entry name" value="WD_REPEATS_REGION"/>
    <property type="match status" value="1"/>
</dbReference>
<dbReference type="PROSITE" id="PS50082">
    <property type="entry name" value="WD_REPEATS_2"/>
    <property type="match status" value="1"/>
</dbReference>
<keyword evidence="6" id="KW-0576">Peroxisome</keyword>
<keyword evidence="9" id="KW-0853">WD repeat</keyword>
<proteinExistence type="inferred from homology"/>
<dbReference type="GO" id="GO:0016558">
    <property type="term" value="P:protein import into peroxisome matrix"/>
    <property type="evidence" value="ECO:0007669"/>
    <property type="project" value="InterPro"/>
</dbReference>
<evidence type="ECO:0000256" key="6">
    <source>
        <dbReference type="ARBA" id="ARBA00023140"/>
    </source>
</evidence>
<dbReference type="PANTHER" id="PTHR46027">
    <property type="entry name" value="PEROXISOMAL TARGETING SIGNAL 2 RECEPTOR"/>
    <property type="match status" value="1"/>
</dbReference>
<dbReference type="GO" id="GO:0005829">
    <property type="term" value="C:cytosol"/>
    <property type="evidence" value="ECO:0007669"/>
    <property type="project" value="UniProtKB-SubCell"/>
</dbReference>
<comment type="subcellular location">
    <subcellularLocation>
        <location evidence="2">Cytoplasm</location>
        <location evidence="2">Cytosol</location>
    </subcellularLocation>
    <subcellularLocation>
        <location evidence="1">Peroxisome matrix</location>
    </subcellularLocation>
</comment>
<evidence type="ECO:0000256" key="3">
    <source>
        <dbReference type="ARBA" id="ARBA00022448"/>
    </source>
</evidence>
<protein>
    <recommendedName>
        <fullName evidence="8">Peroxin-7</fullName>
    </recommendedName>
</protein>
<dbReference type="GO" id="GO:0005053">
    <property type="term" value="F:peroxisome matrix targeting signal-2 binding"/>
    <property type="evidence" value="ECO:0007669"/>
    <property type="project" value="InterPro"/>
</dbReference>